<dbReference type="EMBL" id="GG745329">
    <property type="protein sequence ID" value="KNE55627.1"/>
    <property type="molecule type" value="Genomic_DNA"/>
</dbReference>
<accession>A0A0L0RYZ5</accession>
<feature type="transmembrane region" description="Helical" evidence="2">
    <location>
        <begin position="199"/>
        <end position="226"/>
    </location>
</feature>
<proteinExistence type="predicted"/>
<feature type="region of interest" description="Disordered" evidence="1">
    <location>
        <begin position="66"/>
        <end position="103"/>
    </location>
</feature>
<keyword evidence="2" id="KW-1133">Transmembrane helix</keyword>
<dbReference type="STRING" id="578462.A0A0L0RYZ5"/>
<evidence type="ECO:0000259" key="3">
    <source>
        <dbReference type="Pfam" id="PF01764"/>
    </source>
</evidence>
<dbReference type="InterPro" id="IPR029058">
    <property type="entry name" value="AB_hydrolase_fold"/>
</dbReference>
<dbReference type="SUPFAM" id="SSF53474">
    <property type="entry name" value="alpha/beta-Hydrolases"/>
    <property type="match status" value="1"/>
</dbReference>
<keyword evidence="5" id="KW-1185">Reference proteome</keyword>
<reference evidence="5" key="2">
    <citation type="submission" date="2009-11" db="EMBL/GenBank/DDBJ databases">
        <title>The Genome Sequence of Allomyces macrogynus strain ATCC 38327.</title>
        <authorList>
            <consortium name="The Broad Institute Genome Sequencing Platform"/>
            <person name="Russ C."/>
            <person name="Cuomo C."/>
            <person name="Shea T."/>
            <person name="Young S.K."/>
            <person name="Zeng Q."/>
            <person name="Koehrsen M."/>
            <person name="Haas B."/>
            <person name="Borodovsky M."/>
            <person name="Guigo R."/>
            <person name="Alvarado L."/>
            <person name="Berlin A."/>
            <person name="Borenstein D."/>
            <person name="Chen Z."/>
            <person name="Engels R."/>
            <person name="Freedman E."/>
            <person name="Gellesch M."/>
            <person name="Goldberg J."/>
            <person name="Griggs A."/>
            <person name="Gujja S."/>
            <person name="Heiman D."/>
            <person name="Hepburn T."/>
            <person name="Howarth C."/>
            <person name="Jen D."/>
            <person name="Larson L."/>
            <person name="Lewis B."/>
            <person name="Mehta T."/>
            <person name="Park D."/>
            <person name="Pearson M."/>
            <person name="Roberts A."/>
            <person name="Saif S."/>
            <person name="Shenoy N."/>
            <person name="Sisk P."/>
            <person name="Stolte C."/>
            <person name="Sykes S."/>
            <person name="Walk T."/>
            <person name="White J."/>
            <person name="Yandava C."/>
            <person name="Burger G."/>
            <person name="Gray M.W."/>
            <person name="Holland P.W.H."/>
            <person name="King N."/>
            <person name="Lang F.B.F."/>
            <person name="Roger A.J."/>
            <person name="Ruiz-Trillo I."/>
            <person name="Lander E."/>
            <person name="Nusbaum C."/>
        </authorList>
    </citation>
    <scope>NUCLEOTIDE SEQUENCE [LARGE SCALE GENOMIC DNA]</scope>
    <source>
        <strain evidence="5">ATCC 38327</strain>
    </source>
</reference>
<feature type="transmembrane region" description="Helical" evidence="2">
    <location>
        <begin position="655"/>
        <end position="674"/>
    </location>
</feature>
<feature type="transmembrane region" description="Helical" evidence="2">
    <location>
        <begin position="421"/>
        <end position="444"/>
    </location>
</feature>
<dbReference type="InterPro" id="IPR002921">
    <property type="entry name" value="Fungal_lipase-type"/>
</dbReference>
<keyword evidence="2" id="KW-0812">Transmembrane</keyword>
<feature type="transmembrane region" description="Helical" evidence="2">
    <location>
        <begin position="238"/>
        <end position="257"/>
    </location>
</feature>
<dbReference type="GO" id="GO:0006629">
    <property type="term" value="P:lipid metabolic process"/>
    <property type="evidence" value="ECO:0007669"/>
    <property type="project" value="InterPro"/>
</dbReference>
<reference evidence="4 5" key="1">
    <citation type="submission" date="2009-11" db="EMBL/GenBank/DDBJ databases">
        <title>Annotation of Allomyces macrogynus ATCC 38327.</title>
        <authorList>
            <consortium name="The Broad Institute Genome Sequencing Platform"/>
            <person name="Russ C."/>
            <person name="Cuomo C."/>
            <person name="Burger G."/>
            <person name="Gray M.W."/>
            <person name="Holland P.W.H."/>
            <person name="King N."/>
            <person name="Lang F.B.F."/>
            <person name="Roger A.J."/>
            <person name="Ruiz-Trillo I."/>
            <person name="Young S.K."/>
            <person name="Zeng Q."/>
            <person name="Gargeya S."/>
            <person name="Fitzgerald M."/>
            <person name="Haas B."/>
            <person name="Abouelleil A."/>
            <person name="Alvarado L."/>
            <person name="Arachchi H.M."/>
            <person name="Berlin A."/>
            <person name="Chapman S.B."/>
            <person name="Gearin G."/>
            <person name="Goldberg J."/>
            <person name="Griggs A."/>
            <person name="Gujja S."/>
            <person name="Hansen M."/>
            <person name="Heiman D."/>
            <person name="Howarth C."/>
            <person name="Larimer J."/>
            <person name="Lui A."/>
            <person name="MacDonald P.J.P."/>
            <person name="McCowen C."/>
            <person name="Montmayeur A."/>
            <person name="Murphy C."/>
            <person name="Neiman D."/>
            <person name="Pearson M."/>
            <person name="Priest M."/>
            <person name="Roberts A."/>
            <person name="Saif S."/>
            <person name="Shea T."/>
            <person name="Sisk P."/>
            <person name="Stolte C."/>
            <person name="Sykes S."/>
            <person name="Wortman J."/>
            <person name="Nusbaum C."/>
            <person name="Birren B."/>
        </authorList>
    </citation>
    <scope>NUCLEOTIDE SEQUENCE [LARGE SCALE GENOMIC DNA]</scope>
    <source>
        <strain evidence="4 5">ATCC 38327</strain>
    </source>
</reference>
<organism evidence="4 5">
    <name type="scientific">Allomyces macrogynus (strain ATCC 38327)</name>
    <name type="common">Allomyces javanicus var. macrogynus</name>
    <dbReference type="NCBI Taxonomy" id="578462"/>
    <lineage>
        <taxon>Eukaryota</taxon>
        <taxon>Fungi</taxon>
        <taxon>Fungi incertae sedis</taxon>
        <taxon>Blastocladiomycota</taxon>
        <taxon>Blastocladiomycetes</taxon>
        <taxon>Blastocladiales</taxon>
        <taxon>Blastocladiaceae</taxon>
        <taxon>Allomyces</taxon>
    </lineage>
</organism>
<feature type="transmembrane region" description="Helical" evidence="2">
    <location>
        <begin position="627"/>
        <end position="643"/>
    </location>
</feature>
<feature type="transmembrane region" description="Helical" evidence="2">
    <location>
        <begin position="680"/>
        <end position="698"/>
    </location>
</feature>
<gene>
    <name evidence="4" type="ORF">AMAG_01514</name>
</gene>
<feature type="transmembrane region" description="Helical" evidence="2">
    <location>
        <begin position="731"/>
        <end position="754"/>
    </location>
</feature>
<dbReference type="Gene3D" id="3.40.50.1820">
    <property type="entry name" value="alpha/beta hydrolase"/>
    <property type="match status" value="1"/>
</dbReference>
<feature type="domain" description="Fungal lipase-type" evidence="3">
    <location>
        <begin position="851"/>
        <end position="950"/>
    </location>
</feature>
<dbReference type="eggNOG" id="ENOG502S8TW">
    <property type="taxonomic scope" value="Eukaryota"/>
</dbReference>
<dbReference type="Pfam" id="PF01764">
    <property type="entry name" value="Lipase_3"/>
    <property type="match status" value="1"/>
</dbReference>
<feature type="region of interest" description="Disordered" evidence="1">
    <location>
        <begin position="119"/>
        <end position="157"/>
    </location>
</feature>
<protein>
    <recommendedName>
        <fullName evidence="3">Fungal lipase-type domain-containing protein</fullName>
    </recommendedName>
</protein>
<feature type="transmembrane region" description="Helical" evidence="2">
    <location>
        <begin position="568"/>
        <end position="589"/>
    </location>
</feature>
<dbReference type="VEuPathDB" id="FungiDB:AMAG_01514"/>
<evidence type="ECO:0000313" key="5">
    <source>
        <dbReference type="Proteomes" id="UP000054350"/>
    </source>
</evidence>
<dbReference type="OrthoDB" id="58570at2759"/>
<dbReference type="Proteomes" id="UP000054350">
    <property type="component" value="Unassembled WGS sequence"/>
</dbReference>
<evidence type="ECO:0000256" key="2">
    <source>
        <dbReference type="SAM" id="Phobius"/>
    </source>
</evidence>
<evidence type="ECO:0000256" key="1">
    <source>
        <dbReference type="SAM" id="MobiDB-lite"/>
    </source>
</evidence>
<name>A0A0L0RYZ5_ALLM3</name>
<evidence type="ECO:0000313" key="4">
    <source>
        <dbReference type="EMBL" id="KNE55627.1"/>
    </source>
</evidence>
<feature type="transmembrane region" description="Helical" evidence="2">
    <location>
        <begin position="395"/>
        <end position="415"/>
    </location>
</feature>
<feature type="region of interest" description="Disordered" evidence="1">
    <location>
        <begin position="1"/>
        <end position="51"/>
    </location>
</feature>
<sequence>MQPGGGGGSTPDPDPFPGPTALGVRSYSPSNPASPIPVFSARSRPESVVSTASDEGLLFATAPTTMNSTPVDAAMPTSSGIASPVRANTQPPRRSATNASLTTDLPVTSSLDILSPSSVLAPSTGPAPSANDTHLSALPSPSLVRRRSQRAQADGHKPVETLHRRRRVTATLILGAYFGQQIGPAEVQRFHRARGWRRVMHLLATLSLVGGIVLLICILICTGVALSYLAYQVDVQEYTAIVVCGVVFYGMAIAGLTRTFLRTAIRIVLWIWAMRQGPAVDPALTVGESGTVPTVDANGRNITLARTLVPGRERNWVATFVFFLATPGRVIVAWGERLVERIADMLLDVQLWWTKRSAPSHSSALDVDETGAHDGTANVEDHEEMRETMLNRVRIVFYIVAVLVLFAAPCLVIAFKYGYYAIVSVISVLYVAGSAILIIFVNAINRLFRTFSFLLVLWKDLASPERRRAMYVASSGYDTKQNIVDQLLDQALRLAAALLFFGLVFQSKLSGPYSLPGALLTAIFVLLVLRARHLLSLCCCCCCRSRRKAGKSTSELMSEYYDGRGWKVPIIVFLARVALVALGLSALVITDLGQVTDPGVDSATSLADLFSRSKARSSGGAASTVDRQTLIVCVALYAIAYFGKEVALLVTQIPGWIASLVLAVSLVGQVAVAAVAVTRYVGLSASALVTLTYLAYDIRDGRAFWTRRGADGKPLGAATLARRKRKSADHVNAMATVVLILGSIVVSVVIGYLVGSDQPGVSSASSASELVYHNATRMYPMCTMKYVDRFTLVDFTTMSAAAYGESIDDALTYLRGNPNLQDAYVYFTKPNTTQGVNFWEVRFEKSPNVSVVVVRGTSTVEDIVQDAQLWSTSLILQGSSMFGTWIDLWPRPVVARLVQFVSSYVAFSNFIYSQEVERYTKALLSSGTRTVFVAGHSLGSGIAQIVGSRLEVPAIGVSGPGLGLTYLNFGTTVEAVASWAVNIVPFTDPVPMTDVQIASVTHVPCYQSVPSKCHSVLNTLQTMIDLCAGIKVSGSDRALAGENAFGSLTSAKQSRDGGDAASVTAASAGASAGSANYFLSY</sequence>
<keyword evidence="2" id="KW-0472">Membrane</keyword>
<dbReference type="AlphaFoldDB" id="A0A0L0RYZ5"/>